<evidence type="ECO:0000313" key="3">
    <source>
        <dbReference type="EMBL" id="AUG30850.1"/>
    </source>
</evidence>
<dbReference type="AlphaFoldDB" id="A0A2K9DB74"/>
<feature type="compositionally biased region" description="Gly residues" evidence="1">
    <location>
        <begin position="44"/>
        <end position="53"/>
    </location>
</feature>
<dbReference type="Proteomes" id="UP000233276">
    <property type="component" value="Chromosome"/>
</dbReference>
<dbReference type="EMBL" id="CP025299">
    <property type="protein sequence ID" value="AUG30850.1"/>
    <property type="molecule type" value="Genomic_DNA"/>
</dbReference>
<keyword evidence="2" id="KW-0812">Transmembrane</keyword>
<dbReference type="PANTHER" id="PTHR32309:SF31">
    <property type="entry name" value="CAPSULAR EXOPOLYSACCHARIDE FAMILY"/>
    <property type="match status" value="1"/>
</dbReference>
<evidence type="ECO:0008006" key="5">
    <source>
        <dbReference type="Google" id="ProtNLM"/>
    </source>
</evidence>
<feature type="compositionally biased region" description="Pro residues" evidence="1">
    <location>
        <begin position="1"/>
        <end position="14"/>
    </location>
</feature>
<feature type="transmembrane region" description="Helical" evidence="2">
    <location>
        <begin position="230"/>
        <end position="251"/>
    </location>
</feature>
<name>A0A2K9DB74_9MICO</name>
<evidence type="ECO:0000256" key="2">
    <source>
        <dbReference type="SAM" id="Phobius"/>
    </source>
</evidence>
<sequence length="499" mass="52302">MPILPRPEPSPGPSLPTTCEQRRVEHSGGRFGPARRRSDDDRGTSGGRAHLGGVGSMDDVPYGRILREGWLLVLIMALLGAGAAYGVAKLLPETYASTSTMMLQVDSKEASLFERNQFSLARIRSYPELVDSPQVISGIRTDLGLSPDEYSDRDLRRMVSAENTTDTVLLVVRADAPTAPLSAAIANAAASHLSRLIESTENSDADDRYQVNLTVVLPAVEPLAPVSPQVLAITGLGLILGIAVGGIVAVYRTVTNRTVITISDVRRLAGLRVVGRIPRRRRWRRGGSLDQESAWDETIANLGVLGGPQVSAVLVLTASDDAIADAEKDGLAAAFAAAGRTATIVDTRADSDPSDEPASLAALLDLVGEASWPADLEFAAEVAGRRFADAVPPSTAVLQERMPLLWAALAEHIDAAVAIADAGATAVARELVRDGTGVVIAVRSGSTSASALTALVTKLSFADVHPLGVLLTGAPAHSTGVVTETWRGGDDPQPAPTPR</sequence>
<evidence type="ECO:0000313" key="4">
    <source>
        <dbReference type="Proteomes" id="UP000233276"/>
    </source>
</evidence>
<dbReference type="InterPro" id="IPR050445">
    <property type="entry name" value="Bact_polysacc_biosynth/exp"/>
</dbReference>
<proteinExistence type="predicted"/>
<feature type="region of interest" description="Disordered" evidence="1">
    <location>
        <begin position="1"/>
        <end position="53"/>
    </location>
</feature>
<accession>A0A2K9DB74</accession>
<dbReference type="PANTHER" id="PTHR32309">
    <property type="entry name" value="TYROSINE-PROTEIN KINASE"/>
    <property type="match status" value="1"/>
</dbReference>
<organism evidence="3 4">
    <name type="scientific">Microbacterium hominis</name>
    <dbReference type="NCBI Taxonomy" id="162426"/>
    <lineage>
        <taxon>Bacteria</taxon>
        <taxon>Bacillati</taxon>
        <taxon>Actinomycetota</taxon>
        <taxon>Actinomycetes</taxon>
        <taxon>Micrococcales</taxon>
        <taxon>Microbacteriaceae</taxon>
        <taxon>Microbacterium</taxon>
    </lineage>
</organism>
<feature type="transmembrane region" description="Helical" evidence="2">
    <location>
        <begin position="70"/>
        <end position="88"/>
    </location>
</feature>
<evidence type="ECO:0000256" key="1">
    <source>
        <dbReference type="SAM" id="MobiDB-lite"/>
    </source>
</evidence>
<keyword evidence="2" id="KW-1133">Transmembrane helix</keyword>
<reference evidence="3 4" key="1">
    <citation type="submission" date="2017-12" db="EMBL/GenBank/DDBJ databases">
        <title>Isolation and characterization of estrogens degradatiion strain Microbacterium hominis SJTG1.</title>
        <authorList>
            <person name="Xiong W."/>
            <person name="Yin C."/>
            <person name="Zheng D."/>
            <person name="Liang R."/>
        </authorList>
    </citation>
    <scope>NUCLEOTIDE SEQUENCE [LARGE SCALE GENOMIC DNA]</scope>
    <source>
        <strain evidence="3 4">SJTG1</strain>
    </source>
</reference>
<keyword evidence="2" id="KW-0472">Membrane</keyword>
<dbReference type="KEGG" id="mhos:CXR34_16210"/>
<gene>
    <name evidence="3" type="ORF">CXR34_16210</name>
</gene>
<protein>
    <recommendedName>
        <fullName evidence="5">Polysaccharide chain length determinant N-terminal domain-containing protein</fullName>
    </recommendedName>
</protein>